<comment type="caution">
    <text evidence="3">The sequence shown here is derived from an EMBL/GenBank/DDBJ whole genome shotgun (WGS) entry which is preliminary data.</text>
</comment>
<gene>
    <name evidence="3" type="ORF">DdX_19664</name>
</gene>
<keyword evidence="4" id="KW-1185">Reference proteome</keyword>
<sequence length="87" mass="9581">MNMAFCRFFFALLIIVLLVEVLVAPTKDEGKKARPAKKAEAAKGKATKTGNGQAQTNDGYNWGSHDPTLTYRTWASYGHGDMDSDKK</sequence>
<name>A0AAD4MMS7_9BILA</name>
<feature type="region of interest" description="Disordered" evidence="1">
    <location>
        <begin position="28"/>
        <end position="64"/>
    </location>
</feature>
<reference evidence="3" key="1">
    <citation type="submission" date="2022-01" db="EMBL/GenBank/DDBJ databases">
        <title>Genome Sequence Resource for Two Populations of Ditylenchus destructor, the Migratory Endoparasitic Phytonematode.</title>
        <authorList>
            <person name="Zhang H."/>
            <person name="Lin R."/>
            <person name="Xie B."/>
        </authorList>
    </citation>
    <scope>NUCLEOTIDE SEQUENCE</scope>
    <source>
        <strain evidence="3">BazhouSP</strain>
    </source>
</reference>
<proteinExistence type="predicted"/>
<evidence type="ECO:0000313" key="4">
    <source>
        <dbReference type="Proteomes" id="UP001201812"/>
    </source>
</evidence>
<protein>
    <submittedName>
        <fullName evidence="3">Uncharacterized protein</fullName>
    </submittedName>
</protein>
<feature type="chain" id="PRO_5041971661" evidence="2">
    <location>
        <begin position="25"/>
        <end position="87"/>
    </location>
</feature>
<accession>A0AAD4MMS7</accession>
<dbReference type="Proteomes" id="UP001201812">
    <property type="component" value="Unassembled WGS sequence"/>
</dbReference>
<dbReference type="AlphaFoldDB" id="A0AAD4MMS7"/>
<feature type="compositionally biased region" description="Basic and acidic residues" evidence="1">
    <location>
        <begin position="28"/>
        <end position="43"/>
    </location>
</feature>
<feature type="signal peptide" evidence="2">
    <location>
        <begin position="1"/>
        <end position="24"/>
    </location>
</feature>
<dbReference type="EMBL" id="JAKKPZ010000419">
    <property type="protein sequence ID" value="KAI1695286.1"/>
    <property type="molecule type" value="Genomic_DNA"/>
</dbReference>
<organism evidence="3 4">
    <name type="scientific">Ditylenchus destructor</name>
    <dbReference type="NCBI Taxonomy" id="166010"/>
    <lineage>
        <taxon>Eukaryota</taxon>
        <taxon>Metazoa</taxon>
        <taxon>Ecdysozoa</taxon>
        <taxon>Nematoda</taxon>
        <taxon>Chromadorea</taxon>
        <taxon>Rhabditida</taxon>
        <taxon>Tylenchina</taxon>
        <taxon>Tylenchomorpha</taxon>
        <taxon>Sphaerularioidea</taxon>
        <taxon>Anguinidae</taxon>
        <taxon>Anguininae</taxon>
        <taxon>Ditylenchus</taxon>
    </lineage>
</organism>
<evidence type="ECO:0000256" key="2">
    <source>
        <dbReference type="SAM" id="SignalP"/>
    </source>
</evidence>
<keyword evidence="2" id="KW-0732">Signal</keyword>
<evidence type="ECO:0000256" key="1">
    <source>
        <dbReference type="SAM" id="MobiDB-lite"/>
    </source>
</evidence>
<evidence type="ECO:0000313" key="3">
    <source>
        <dbReference type="EMBL" id="KAI1695286.1"/>
    </source>
</evidence>